<evidence type="ECO:0000313" key="2">
    <source>
        <dbReference type="Proteomes" id="UP000199542"/>
    </source>
</evidence>
<protein>
    <submittedName>
        <fullName evidence="1">Uncharacterized protein</fullName>
    </submittedName>
</protein>
<gene>
    <name evidence="1" type="ORF">SAMN02927900_05513</name>
</gene>
<organism evidence="1 2">
    <name type="scientific">Rhizobium mongolense subsp. loessense</name>
    <dbReference type="NCBI Taxonomy" id="158890"/>
    <lineage>
        <taxon>Bacteria</taxon>
        <taxon>Pseudomonadati</taxon>
        <taxon>Pseudomonadota</taxon>
        <taxon>Alphaproteobacteria</taxon>
        <taxon>Hyphomicrobiales</taxon>
        <taxon>Rhizobiaceae</taxon>
        <taxon>Rhizobium/Agrobacterium group</taxon>
        <taxon>Rhizobium</taxon>
    </lineage>
</organism>
<dbReference type="EMBL" id="FMTM01000012">
    <property type="protein sequence ID" value="SCW83897.1"/>
    <property type="molecule type" value="Genomic_DNA"/>
</dbReference>
<sequence length="65" mass="7026">MRYWEACEAQVTATEAIEECRKHGITAGVREADGALIDKDSGEVIGHPDGYGEFYGGDVLGFLGY</sequence>
<reference evidence="1 2" key="1">
    <citation type="submission" date="2016-10" db="EMBL/GenBank/DDBJ databases">
        <authorList>
            <person name="de Groot N.N."/>
        </authorList>
    </citation>
    <scope>NUCLEOTIDE SEQUENCE [LARGE SCALE GENOMIC DNA]</scope>
    <source>
        <strain evidence="1 2">CGMCC 1.3401</strain>
    </source>
</reference>
<accession>A0A1G4TRK1</accession>
<dbReference type="RefSeq" id="WP_092587938.1">
    <property type="nucleotide sequence ID" value="NZ_FMTM01000012.1"/>
</dbReference>
<proteinExistence type="predicted"/>
<evidence type="ECO:0000313" key="1">
    <source>
        <dbReference type="EMBL" id="SCW83897.1"/>
    </source>
</evidence>
<name>A0A1G4TRK1_9HYPH</name>
<dbReference type="Proteomes" id="UP000199542">
    <property type="component" value="Unassembled WGS sequence"/>
</dbReference>
<dbReference type="AlphaFoldDB" id="A0A1G4TRK1"/>